<dbReference type="Proteomes" id="UP000280708">
    <property type="component" value="Plasmid pF1"/>
</dbReference>
<dbReference type="RefSeq" id="WP_069336077.1">
    <property type="nucleotide sequence ID" value="NZ_CP033227.1"/>
</dbReference>
<dbReference type="EMBL" id="CP033227">
    <property type="protein sequence ID" value="AYO75799.1"/>
    <property type="molecule type" value="Genomic_DNA"/>
</dbReference>
<name>A0A3G2USB9_SPHYA</name>
<gene>
    <name evidence="1" type="ORF">EBF16_02175</name>
</gene>
<protein>
    <submittedName>
        <fullName evidence="1">Uncharacterized protein</fullName>
    </submittedName>
</protein>
<proteinExistence type="predicted"/>
<sequence>MANTYTKAAFTILMSHADAMLLRVAEQACGILDTGGEDEDLARQYDALDPAFRAVFPPEGASKFGTFLAIFPDPGFPCLDCAIDIRSNDANDAQVTFSGEQFGVEQVANLLLAACKSALPCGFAWVSDCDRLRPGEFAGGCVVVTGDGVRFHSTQTILERALHRIEAGADSGVDGVVLAVRDPSSGDIGFWNDATQSLGLLCHASVYHPSRAASWENVPFEEFDWMALPQNLAA</sequence>
<evidence type="ECO:0000313" key="1">
    <source>
        <dbReference type="EMBL" id="AYO75799.1"/>
    </source>
</evidence>
<evidence type="ECO:0000313" key="2">
    <source>
        <dbReference type="Proteomes" id="UP000280708"/>
    </source>
</evidence>
<reference evidence="1 2" key="1">
    <citation type="submission" date="2018-10" db="EMBL/GenBank/DDBJ databases">
        <title>Characterization and genome analysis of a novel bacterium Sphingobium yanoikuyae SJTF8 capable of degrading PAHs.</title>
        <authorList>
            <person name="Yin C."/>
            <person name="Xiong W."/>
            <person name="Liang R."/>
        </authorList>
    </citation>
    <scope>NUCLEOTIDE SEQUENCE [LARGE SCALE GENOMIC DNA]</scope>
    <source>
        <strain evidence="1 2">SJTF8</strain>
        <plasmid evidence="2">pf1</plasmid>
    </source>
</reference>
<dbReference type="AlphaFoldDB" id="A0A3G2USB9"/>
<accession>A0A3G2USB9</accession>
<geneLocation type="plasmid" evidence="2">
    <name>pf1</name>
</geneLocation>
<keyword evidence="1" id="KW-0614">Plasmid</keyword>
<organism evidence="1 2">
    <name type="scientific">Sphingobium yanoikuyae</name>
    <name type="common">Sphingomonas yanoikuyae</name>
    <dbReference type="NCBI Taxonomy" id="13690"/>
    <lineage>
        <taxon>Bacteria</taxon>
        <taxon>Pseudomonadati</taxon>
        <taxon>Pseudomonadota</taxon>
        <taxon>Alphaproteobacteria</taxon>
        <taxon>Sphingomonadales</taxon>
        <taxon>Sphingomonadaceae</taxon>
        <taxon>Sphingobium</taxon>
    </lineage>
</organism>